<dbReference type="SUPFAM" id="SSF52821">
    <property type="entry name" value="Rhodanese/Cell cycle control phosphatase"/>
    <property type="match status" value="2"/>
</dbReference>
<dbReference type="GO" id="GO:0004792">
    <property type="term" value="F:thiosulfate-cyanide sulfurtransferase activity"/>
    <property type="evidence" value="ECO:0007669"/>
    <property type="project" value="InterPro"/>
</dbReference>
<feature type="domain" description="Rhodanese" evidence="7">
    <location>
        <begin position="164"/>
        <end position="277"/>
    </location>
</feature>
<keyword evidence="9" id="KW-1185">Reference proteome</keyword>
<dbReference type="InterPro" id="IPR036873">
    <property type="entry name" value="Rhodanese-like_dom_sf"/>
</dbReference>
<keyword evidence="2" id="KW-0963">Cytoplasm</keyword>
<dbReference type="Gene3D" id="3.40.250.10">
    <property type="entry name" value="Rhodanese-like domain"/>
    <property type="match status" value="2"/>
</dbReference>
<gene>
    <name evidence="8" type="ORF">C8J24_2037</name>
</gene>
<evidence type="ECO:0000256" key="3">
    <source>
        <dbReference type="ARBA" id="ARBA00022679"/>
    </source>
</evidence>
<dbReference type="PANTHER" id="PTHR11364:SF27">
    <property type="entry name" value="SULFURTRANSFERASE"/>
    <property type="match status" value="1"/>
</dbReference>
<dbReference type="RefSeq" id="WP_107932109.1">
    <property type="nucleotide sequence ID" value="NZ_PZZN01000002.1"/>
</dbReference>
<dbReference type="InterPro" id="IPR001307">
    <property type="entry name" value="Thiosulphate_STrfase_CS"/>
</dbReference>
<feature type="domain" description="Rhodanese" evidence="7">
    <location>
        <begin position="20"/>
        <end position="134"/>
    </location>
</feature>
<dbReference type="InterPro" id="IPR001763">
    <property type="entry name" value="Rhodanese-like_dom"/>
</dbReference>
<evidence type="ECO:0000256" key="2">
    <source>
        <dbReference type="ARBA" id="ARBA00022490"/>
    </source>
</evidence>
<evidence type="ECO:0000256" key="1">
    <source>
        <dbReference type="ARBA" id="ARBA00004496"/>
    </source>
</evidence>
<keyword evidence="4" id="KW-0677">Repeat</keyword>
<protein>
    <recommendedName>
        <fullName evidence="6">Sulfurtransferase</fullName>
    </recommendedName>
</protein>
<reference evidence="8 9" key="1">
    <citation type="submission" date="2018-04" db="EMBL/GenBank/DDBJ databases">
        <title>Genomic Encyclopedia of Type Strains, Phase III (KMG-III): the genomes of soil and plant-associated and newly described type strains.</title>
        <authorList>
            <person name="Whitman W."/>
        </authorList>
    </citation>
    <scope>NUCLEOTIDE SEQUENCE [LARGE SCALE GENOMIC DNA]</scope>
    <source>
        <strain evidence="8 9">NW12</strain>
    </source>
</reference>
<dbReference type="GO" id="GO:0016784">
    <property type="term" value="F:3-mercaptopyruvate sulfurtransferase activity"/>
    <property type="evidence" value="ECO:0007669"/>
    <property type="project" value="UniProtKB-EC"/>
</dbReference>
<comment type="catalytic activity">
    <reaction evidence="5">
        <text>2-oxo-3-sulfanylpropanoate + [thioredoxin]-dithiol = [thioredoxin]-disulfide + hydrogen sulfide + pyruvate + H(+)</text>
        <dbReference type="Rhea" id="RHEA:21740"/>
        <dbReference type="Rhea" id="RHEA-COMP:10698"/>
        <dbReference type="Rhea" id="RHEA-COMP:10700"/>
        <dbReference type="ChEBI" id="CHEBI:15361"/>
        <dbReference type="ChEBI" id="CHEBI:15378"/>
        <dbReference type="ChEBI" id="CHEBI:29919"/>
        <dbReference type="ChEBI" id="CHEBI:29950"/>
        <dbReference type="ChEBI" id="CHEBI:50058"/>
        <dbReference type="ChEBI" id="CHEBI:57678"/>
        <dbReference type="EC" id="2.8.1.2"/>
    </reaction>
    <physiologicalReaction direction="left-to-right" evidence="5">
        <dbReference type="Rhea" id="RHEA:21741"/>
    </physiologicalReaction>
</comment>
<evidence type="ECO:0000256" key="6">
    <source>
        <dbReference type="RuleBase" id="RU000507"/>
    </source>
</evidence>
<proteinExistence type="predicted"/>
<dbReference type="InterPro" id="IPR045078">
    <property type="entry name" value="TST/MPST-like"/>
</dbReference>
<dbReference type="PROSITE" id="PS00683">
    <property type="entry name" value="RHODANESE_2"/>
    <property type="match status" value="1"/>
</dbReference>
<dbReference type="CDD" id="cd01449">
    <property type="entry name" value="TST_Repeat_2"/>
    <property type="match status" value="1"/>
</dbReference>
<name>A0A2T4YQL5_9SPHN</name>
<comment type="caution">
    <text evidence="8">The sequence shown here is derived from an EMBL/GenBank/DDBJ whole genome shotgun (WGS) entry which is preliminary data.</text>
</comment>
<evidence type="ECO:0000313" key="8">
    <source>
        <dbReference type="EMBL" id="PTM45806.1"/>
    </source>
</evidence>
<dbReference type="FunFam" id="3.40.250.10:FF:000001">
    <property type="entry name" value="Sulfurtransferase"/>
    <property type="match status" value="1"/>
</dbReference>
<dbReference type="CDD" id="cd01448">
    <property type="entry name" value="TST_Repeat_1"/>
    <property type="match status" value="1"/>
</dbReference>
<dbReference type="Pfam" id="PF00581">
    <property type="entry name" value="Rhodanese"/>
    <property type="match status" value="2"/>
</dbReference>
<dbReference type="PANTHER" id="PTHR11364">
    <property type="entry name" value="THIOSULFATE SULFERTANSFERASE"/>
    <property type="match status" value="1"/>
</dbReference>
<evidence type="ECO:0000256" key="4">
    <source>
        <dbReference type="ARBA" id="ARBA00022737"/>
    </source>
</evidence>
<dbReference type="AlphaFoldDB" id="A0A2T4YQL5"/>
<sequence length="286" mass="30137">MDTLVSTEWLANALETSVPGAGDLRVVDATYAEGRDAAADYAAAHIPGAVFMNLAELRDTDSDLPNMLPSPAKFASRMQSLGLGDGSRIVLYDSSPWRTAARAWWMLRTFGAHNVAILDGGLAKWQAEGRETESGKRAVRHRHFTIWADNKAVRTKDQMTANLSSGAEQVVDARSAARFTGAEADPRPGTASGHIPGSKSLPYATLFNADGTWKTGDALRSAFEGAGIDLARPIVTTCGSGITAAVLAFGAHLLGNEAALYDGSWSEWGGDPSTPKAMGAKATGTQ</sequence>
<comment type="subcellular location">
    <subcellularLocation>
        <location evidence="1">Cytoplasm</location>
    </subcellularLocation>
</comment>
<dbReference type="PROSITE" id="PS50206">
    <property type="entry name" value="RHODANESE_3"/>
    <property type="match status" value="2"/>
</dbReference>
<dbReference type="Proteomes" id="UP000240996">
    <property type="component" value="Unassembled WGS sequence"/>
</dbReference>
<dbReference type="EMBL" id="PZZN01000002">
    <property type="protein sequence ID" value="PTM45806.1"/>
    <property type="molecule type" value="Genomic_DNA"/>
</dbReference>
<keyword evidence="3 6" id="KW-0808">Transferase</keyword>
<accession>A0A2T4YQL5</accession>
<evidence type="ECO:0000313" key="9">
    <source>
        <dbReference type="Proteomes" id="UP000240996"/>
    </source>
</evidence>
<dbReference type="GO" id="GO:0005737">
    <property type="term" value="C:cytoplasm"/>
    <property type="evidence" value="ECO:0007669"/>
    <property type="project" value="UniProtKB-SubCell"/>
</dbReference>
<evidence type="ECO:0000256" key="5">
    <source>
        <dbReference type="ARBA" id="ARBA00051793"/>
    </source>
</evidence>
<dbReference type="SMART" id="SM00450">
    <property type="entry name" value="RHOD"/>
    <property type="match status" value="2"/>
</dbReference>
<organism evidence="8 9">
    <name type="scientific">Sphingomonas aerolata</name>
    <dbReference type="NCBI Taxonomy" id="185951"/>
    <lineage>
        <taxon>Bacteria</taxon>
        <taxon>Pseudomonadati</taxon>
        <taxon>Pseudomonadota</taxon>
        <taxon>Alphaproteobacteria</taxon>
        <taxon>Sphingomonadales</taxon>
        <taxon>Sphingomonadaceae</taxon>
        <taxon>Sphingomonas</taxon>
    </lineage>
</organism>
<keyword evidence="8" id="KW-0670">Pyruvate</keyword>
<dbReference type="FunFam" id="3.40.250.10:FF:000015">
    <property type="entry name" value="Sulfurtransferase"/>
    <property type="match status" value="1"/>
</dbReference>
<evidence type="ECO:0000259" key="7">
    <source>
        <dbReference type="PROSITE" id="PS50206"/>
    </source>
</evidence>